<feature type="transmembrane region" description="Helical" evidence="9">
    <location>
        <begin position="166"/>
        <end position="184"/>
    </location>
</feature>
<evidence type="ECO:0000256" key="6">
    <source>
        <dbReference type="ARBA" id="ARBA00022989"/>
    </source>
</evidence>
<keyword evidence="6 9" id="KW-1133">Transmembrane helix</keyword>
<protein>
    <submittedName>
        <fullName evidence="11">Mannosyltransferase</fullName>
    </submittedName>
</protein>
<evidence type="ECO:0000256" key="4">
    <source>
        <dbReference type="ARBA" id="ARBA00022679"/>
    </source>
</evidence>
<sequence length="509" mass="55638">MTDSPTRTRPAAVTRPPRTHSADVPEVIEIKPRKKPLPGAIALPAIIPGLLMLAFGLVQAGRPVLSWDEVTSAEVSQRSVGQILDLVQNIDAVFGFYYVFLHFWSDIAGTSEVALRLPSIVAMAGGVAVAAELGRRLFSPAVGLTTGLILCLIPNTSRYAAEARPYAFACFFSVLAMLLLVAAVRRGHAYRWVGYGLSVALLGLSHLLALTTLVAHAALIAMVMWRRRRRRRTLALTWGGTVCVALLPVLPIAWLGAHQEDTQLHWVEPITFARIRAMPWEMFGSRELAWMVIGLAVLASWRPMRRLVPMAALVLGPMLTLAAVSALVSPMWVARYLLVVLAPLAMLAAVALVGRGERSRVIVVLLLLAFVALPGQHKVREPAAKVGPDYRAAARIVGEFQQPGDVIVYPPKNRALRAGMDYYLNRLPAKPADPLVDVPSAETGWLIATEYPAAGHLNGAKRIWMVVGDRRADALTARGELRPMIDKGYQRIGFWQPKRATVALYEQRG</sequence>
<keyword evidence="3 11" id="KW-0328">Glycosyltransferase</keyword>
<evidence type="ECO:0000256" key="9">
    <source>
        <dbReference type="SAM" id="Phobius"/>
    </source>
</evidence>
<feature type="transmembrane region" description="Helical" evidence="9">
    <location>
        <begin position="334"/>
        <end position="354"/>
    </location>
</feature>
<keyword evidence="5 9" id="KW-0812">Transmembrane</keyword>
<evidence type="ECO:0000313" key="11">
    <source>
        <dbReference type="EMBL" id="RAK42462.1"/>
    </source>
</evidence>
<dbReference type="InterPro" id="IPR038731">
    <property type="entry name" value="RgtA/B/C-like"/>
</dbReference>
<dbReference type="Pfam" id="PF13231">
    <property type="entry name" value="PMT_2"/>
    <property type="match status" value="1"/>
</dbReference>
<dbReference type="RefSeq" id="WP_111647620.1">
    <property type="nucleotide sequence ID" value="NZ_JACHWI010000003.1"/>
</dbReference>
<keyword evidence="12" id="KW-1185">Reference proteome</keyword>
<feature type="region of interest" description="Disordered" evidence="8">
    <location>
        <begin position="1"/>
        <end position="21"/>
    </location>
</feature>
<evidence type="ECO:0000256" key="3">
    <source>
        <dbReference type="ARBA" id="ARBA00022676"/>
    </source>
</evidence>
<feature type="transmembrane region" description="Helical" evidence="9">
    <location>
        <begin position="196"/>
        <end position="223"/>
    </location>
</feature>
<gene>
    <name evidence="11" type="ORF">B0I29_102287</name>
</gene>
<keyword evidence="7 9" id="KW-0472">Membrane</keyword>
<feature type="transmembrane region" description="Helical" evidence="9">
    <location>
        <begin position="307"/>
        <end position="328"/>
    </location>
</feature>
<accession>A0A327ZHV5</accession>
<proteinExistence type="predicted"/>
<dbReference type="GO" id="GO:0016763">
    <property type="term" value="F:pentosyltransferase activity"/>
    <property type="evidence" value="ECO:0007669"/>
    <property type="project" value="TreeGrafter"/>
</dbReference>
<feature type="transmembrane region" description="Helical" evidence="9">
    <location>
        <begin position="277"/>
        <end position="300"/>
    </location>
</feature>
<dbReference type="InterPro" id="IPR050297">
    <property type="entry name" value="LipidA_mod_glycosyltrf_83"/>
</dbReference>
<dbReference type="OrthoDB" id="5318634at2"/>
<dbReference type="AlphaFoldDB" id="A0A327ZHV5"/>
<feature type="transmembrane region" description="Helical" evidence="9">
    <location>
        <begin position="361"/>
        <end position="377"/>
    </location>
</feature>
<dbReference type="GO" id="GO:0005886">
    <property type="term" value="C:plasma membrane"/>
    <property type="evidence" value="ECO:0007669"/>
    <property type="project" value="UniProtKB-SubCell"/>
</dbReference>
<evidence type="ECO:0000256" key="5">
    <source>
        <dbReference type="ARBA" id="ARBA00022692"/>
    </source>
</evidence>
<evidence type="ECO:0000259" key="10">
    <source>
        <dbReference type="Pfam" id="PF13231"/>
    </source>
</evidence>
<reference evidence="11 12" key="1">
    <citation type="submission" date="2018-06" db="EMBL/GenBank/DDBJ databases">
        <title>Genomic Encyclopedia of Type Strains, Phase III (KMG-III): the genomes of soil and plant-associated and newly described type strains.</title>
        <authorList>
            <person name="Whitman W."/>
        </authorList>
    </citation>
    <scope>NUCLEOTIDE SEQUENCE [LARGE SCALE GENOMIC DNA]</scope>
    <source>
        <strain evidence="11 12">CGMCC 4.7090</strain>
    </source>
</reference>
<feature type="transmembrane region" description="Helical" evidence="9">
    <location>
        <begin position="235"/>
        <end position="257"/>
    </location>
</feature>
<feature type="compositionally biased region" description="Low complexity" evidence="8">
    <location>
        <begin position="1"/>
        <end position="16"/>
    </location>
</feature>
<evidence type="ECO:0000256" key="2">
    <source>
        <dbReference type="ARBA" id="ARBA00022475"/>
    </source>
</evidence>
<dbReference type="PANTHER" id="PTHR33908">
    <property type="entry name" value="MANNOSYLTRANSFERASE YKCB-RELATED"/>
    <property type="match status" value="1"/>
</dbReference>
<organism evidence="11 12">
    <name type="scientific">Actinoplanes lutulentus</name>
    <dbReference type="NCBI Taxonomy" id="1287878"/>
    <lineage>
        <taxon>Bacteria</taxon>
        <taxon>Bacillati</taxon>
        <taxon>Actinomycetota</taxon>
        <taxon>Actinomycetes</taxon>
        <taxon>Micromonosporales</taxon>
        <taxon>Micromonosporaceae</taxon>
        <taxon>Actinoplanes</taxon>
    </lineage>
</organism>
<dbReference type="Proteomes" id="UP000249341">
    <property type="component" value="Unassembled WGS sequence"/>
</dbReference>
<name>A0A327ZHV5_9ACTN</name>
<dbReference type="GO" id="GO:0010041">
    <property type="term" value="P:response to iron(III) ion"/>
    <property type="evidence" value="ECO:0007669"/>
    <property type="project" value="TreeGrafter"/>
</dbReference>
<comment type="caution">
    <text evidence="11">The sequence shown here is derived from an EMBL/GenBank/DDBJ whole genome shotgun (WGS) entry which is preliminary data.</text>
</comment>
<dbReference type="PANTHER" id="PTHR33908:SF3">
    <property type="entry name" value="UNDECAPRENYL PHOSPHATE-ALPHA-4-AMINO-4-DEOXY-L-ARABINOSE ARABINOSYL TRANSFERASE"/>
    <property type="match status" value="1"/>
</dbReference>
<comment type="subcellular location">
    <subcellularLocation>
        <location evidence="1">Cell membrane</location>
        <topology evidence="1">Multi-pass membrane protein</topology>
    </subcellularLocation>
</comment>
<feature type="transmembrane region" description="Helical" evidence="9">
    <location>
        <begin position="113"/>
        <end position="131"/>
    </location>
</feature>
<dbReference type="GO" id="GO:0009103">
    <property type="term" value="P:lipopolysaccharide biosynthetic process"/>
    <property type="evidence" value="ECO:0007669"/>
    <property type="project" value="UniProtKB-ARBA"/>
</dbReference>
<dbReference type="EMBL" id="QLMJ01000002">
    <property type="protein sequence ID" value="RAK42462.1"/>
    <property type="molecule type" value="Genomic_DNA"/>
</dbReference>
<keyword evidence="2" id="KW-1003">Cell membrane</keyword>
<evidence type="ECO:0000313" key="12">
    <source>
        <dbReference type="Proteomes" id="UP000249341"/>
    </source>
</evidence>
<feature type="transmembrane region" description="Helical" evidence="9">
    <location>
        <begin position="80"/>
        <end position="101"/>
    </location>
</feature>
<feature type="domain" description="Glycosyltransferase RgtA/B/C/D-like" evidence="10">
    <location>
        <begin position="100"/>
        <end position="251"/>
    </location>
</feature>
<evidence type="ECO:0000256" key="7">
    <source>
        <dbReference type="ARBA" id="ARBA00023136"/>
    </source>
</evidence>
<feature type="transmembrane region" description="Helical" evidence="9">
    <location>
        <begin position="40"/>
        <end position="60"/>
    </location>
</feature>
<feature type="transmembrane region" description="Helical" evidence="9">
    <location>
        <begin position="137"/>
        <end position="154"/>
    </location>
</feature>
<keyword evidence="4 11" id="KW-0808">Transferase</keyword>
<evidence type="ECO:0000256" key="8">
    <source>
        <dbReference type="SAM" id="MobiDB-lite"/>
    </source>
</evidence>
<evidence type="ECO:0000256" key="1">
    <source>
        <dbReference type="ARBA" id="ARBA00004651"/>
    </source>
</evidence>